<organism evidence="2 3">
    <name type="scientific">Actinosynnema mirum (strain ATCC 29888 / DSM 43827 / JCM 3225 / NBRC 14064 / NCIMB 13271 / NRRL B-12336 / IMRU 3971 / 101)</name>
    <dbReference type="NCBI Taxonomy" id="446462"/>
    <lineage>
        <taxon>Bacteria</taxon>
        <taxon>Bacillati</taxon>
        <taxon>Actinomycetota</taxon>
        <taxon>Actinomycetes</taxon>
        <taxon>Pseudonocardiales</taxon>
        <taxon>Pseudonocardiaceae</taxon>
        <taxon>Actinosynnema</taxon>
    </lineage>
</organism>
<feature type="compositionally biased region" description="Pro residues" evidence="1">
    <location>
        <begin position="9"/>
        <end position="19"/>
    </location>
</feature>
<dbReference type="STRING" id="446462.Amir_5558"/>
<evidence type="ECO:0000313" key="3">
    <source>
        <dbReference type="Proteomes" id="UP000002213"/>
    </source>
</evidence>
<proteinExistence type="predicted"/>
<sequence>MAPTQQPTVPDPAPRPPPATHRVDLTSLGDLTGIEITTTDQVPPGPCEWCRDRSATAVARVIGDPPNDSTRFTAADVCARCVPAAARHAHEQQTDGSPRPIRVEIPDQHDVPGLHTASTTDRRRSSSMTTPPIDLTATNRLALAAAVTHVNAKRANDAHKAAHKAFTTAIARGSVNYASDPRDPERQIAQVAISKSTWTAKVVDLSALEQWVRATYPDKLQRRTRITGTEQDVINVLERFAPYLLDQVVEVPVEAVRELELKSREAREACGWGGEVGEQAPPGIAVSESAPRLVITYRDEDLLDELIASGIVDVTGTVLAGGEEQ</sequence>
<dbReference type="AlphaFoldDB" id="C6WB85"/>
<dbReference type="KEGG" id="ami:Amir_5558"/>
<keyword evidence="3" id="KW-1185">Reference proteome</keyword>
<dbReference type="EMBL" id="CP001630">
    <property type="protein sequence ID" value="ACU39376.1"/>
    <property type="molecule type" value="Genomic_DNA"/>
</dbReference>
<feature type="region of interest" description="Disordered" evidence="1">
    <location>
        <begin position="88"/>
        <end position="133"/>
    </location>
</feature>
<reference evidence="2 3" key="1">
    <citation type="journal article" date="2009" name="Stand. Genomic Sci.">
        <title>Complete genome sequence of Actinosynnema mirum type strain (101).</title>
        <authorList>
            <person name="Land M."/>
            <person name="Lapidus A."/>
            <person name="Mayilraj S."/>
            <person name="Chen F."/>
            <person name="Copeland A."/>
            <person name="Del Rio T.G."/>
            <person name="Nolan M."/>
            <person name="Lucas S."/>
            <person name="Tice H."/>
            <person name="Cheng J.F."/>
            <person name="Chertkov O."/>
            <person name="Bruce D."/>
            <person name="Goodwin L."/>
            <person name="Pitluck S."/>
            <person name="Rohde M."/>
            <person name="Goker M."/>
            <person name="Pati A."/>
            <person name="Ivanova N."/>
            <person name="Mavromatis K."/>
            <person name="Chen A."/>
            <person name="Palaniappan K."/>
            <person name="Hauser L."/>
            <person name="Chang Y.J."/>
            <person name="Jeffries C.C."/>
            <person name="Brettin T."/>
            <person name="Detter J.C."/>
            <person name="Han C."/>
            <person name="Chain P."/>
            <person name="Tindall B.J."/>
            <person name="Bristow J."/>
            <person name="Eisen J.A."/>
            <person name="Markowitz V."/>
            <person name="Hugenholtz P."/>
            <person name="Kyrpides N.C."/>
            <person name="Klenk H.P."/>
        </authorList>
    </citation>
    <scope>NUCLEOTIDE SEQUENCE [LARGE SCALE GENOMIC DNA]</scope>
    <source>
        <strain evidence="3">ATCC 29888 / DSM 43827 / JCM 3225 / NBRC 14064 / NCIMB 13271 / NRRL B-12336 / IMRU 3971 / 101</strain>
    </source>
</reference>
<evidence type="ECO:0000256" key="1">
    <source>
        <dbReference type="SAM" id="MobiDB-lite"/>
    </source>
</evidence>
<gene>
    <name evidence="2" type="ordered locus">Amir_5558</name>
</gene>
<accession>C6WB85</accession>
<dbReference type="Proteomes" id="UP000002213">
    <property type="component" value="Chromosome"/>
</dbReference>
<dbReference type="HOGENOM" id="CLU_854268_0_0_11"/>
<feature type="region of interest" description="Disordered" evidence="1">
    <location>
        <begin position="1"/>
        <end position="21"/>
    </location>
</feature>
<dbReference type="RefSeq" id="WP_015804261.1">
    <property type="nucleotide sequence ID" value="NC_013093.1"/>
</dbReference>
<feature type="compositionally biased region" description="Basic and acidic residues" evidence="1">
    <location>
        <begin position="101"/>
        <end position="112"/>
    </location>
</feature>
<evidence type="ECO:0000313" key="2">
    <source>
        <dbReference type="EMBL" id="ACU39376.1"/>
    </source>
</evidence>
<protein>
    <submittedName>
        <fullName evidence="2">Uncharacterized protein</fullName>
    </submittedName>
</protein>
<name>C6WB85_ACTMD</name>
<dbReference type="OrthoDB" id="4566183at2"/>